<evidence type="ECO:0000313" key="2">
    <source>
        <dbReference type="Proteomes" id="UP001153714"/>
    </source>
</evidence>
<name>A0A9N9WG12_9NEOP</name>
<dbReference type="Proteomes" id="UP001153714">
    <property type="component" value="Chromosome 3"/>
</dbReference>
<dbReference type="AlphaFoldDB" id="A0A9N9WG12"/>
<keyword evidence="2" id="KW-1185">Reference proteome</keyword>
<reference evidence="1" key="1">
    <citation type="submission" date="2021-12" db="EMBL/GenBank/DDBJ databases">
        <authorList>
            <person name="King R."/>
        </authorList>
    </citation>
    <scope>NUCLEOTIDE SEQUENCE</scope>
</reference>
<dbReference type="OrthoDB" id="60092at2759"/>
<reference evidence="1" key="2">
    <citation type="submission" date="2022-10" db="EMBL/GenBank/DDBJ databases">
        <authorList>
            <consortium name="ENA_rothamsted_submissions"/>
            <consortium name="culmorum"/>
            <person name="King R."/>
        </authorList>
    </citation>
    <scope>NUCLEOTIDE SEQUENCE</scope>
</reference>
<accession>A0A9N9WG12</accession>
<gene>
    <name evidence="1" type="ORF">DIATSA_LOCUS8991</name>
</gene>
<proteinExistence type="predicted"/>
<sequence>MSPVQDQIKVKTNRRNQDNIDDIAFDDETFKFVQNQDSGEGTPSKIGKSYSKNDVPTVDLKQQLENTLQNARILSESIKLQINEISTRESLLKDSIANGRSGVSAVTVTSMGRPPRFYMVRDGFWSLCNGLLQLPSQTQTANLFSELFSMPRCIGHEMSTQQDQCTFNSLIKYETVPTIRRLEYSEDDFLCLKNTFNTTLERYMSVPRRIINDTCQDGIIRSLEDNVAKCGLRVMTEYTYYPSRGYAASTSLPLEYCNEPDGACKLVIAWHVSNATVENFEFLENEQGFKKFFIKADSYIEHVI</sequence>
<organism evidence="1 2">
    <name type="scientific">Diatraea saccharalis</name>
    <name type="common">sugarcane borer</name>
    <dbReference type="NCBI Taxonomy" id="40085"/>
    <lineage>
        <taxon>Eukaryota</taxon>
        <taxon>Metazoa</taxon>
        <taxon>Ecdysozoa</taxon>
        <taxon>Arthropoda</taxon>
        <taxon>Hexapoda</taxon>
        <taxon>Insecta</taxon>
        <taxon>Pterygota</taxon>
        <taxon>Neoptera</taxon>
        <taxon>Endopterygota</taxon>
        <taxon>Lepidoptera</taxon>
        <taxon>Glossata</taxon>
        <taxon>Ditrysia</taxon>
        <taxon>Pyraloidea</taxon>
        <taxon>Crambidae</taxon>
        <taxon>Crambinae</taxon>
        <taxon>Diatraea</taxon>
    </lineage>
</organism>
<dbReference type="EMBL" id="OU893334">
    <property type="protein sequence ID" value="CAG9791373.1"/>
    <property type="molecule type" value="Genomic_DNA"/>
</dbReference>
<protein>
    <submittedName>
        <fullName evidence="1">Uncharacterized protein</fullName>
    </submittedName>
</protein>
<evidence type="ECO:0000313" key="1">
    <source>
        <dbReference type="EMBL" id="CAG9791373.1"/>
    </source>
</evidence>